<gene>
    <name evidence="6" type="ORF">KQ657_002467</name>
</gene>
<dbReference type="Pfam" id="PF00611">
    <property type="entry name" value="FCH"/>
    <property type="match status" value="1"/>
</dbReference>
<keyword evidence="2" id="KW-0175">Coiled coil</keyword>
<dbReference type="InterPro" id="IPR031160">
    <property type="entry name" value="F_BAR_dom"/>
</dbReference>
<keyword evidence="1" id="KW-0343">GTPase activation</keyword>
<dbReference type="PROSITE" id="PS50238">
    <property type="entry name" value="RHOGAP"/>
    <property type="match status" value="1"/>
</dbReference>
<evidence type="ECO:0000259" key="5">
    <source>
        <dbReference type="PROSITE" id="PS51741"/>
    </source>
</evidence>
<feature type="domain" description="F-BAR" evidence="5">
    <location>
        <begin position="14"/>
        <end position="278"/>
    </location>
</feature>
<sequence length="682" mass="75167">MSSAPQELESTRLLELAPIVSFMNGDSALDALLSRLKKSIGTGEEFAKYVKKRAQIEDEHYGLLKKFGNSIRMQYKKNQDALKNDSFSRSFDLIVGFDEELMNVGGAYVKALNVMYDELIALVGTVSRSRKATKEDAKRKEKDCLDAIQLAEKAQQKYYHLCDDLKRLRSSDSGKRTGFSLKNKSAEQQEEELQQKINAADQDYRDKVALCKKAKSELLLVHRPSYTKILKNLILEIDIAMNVQLQKFATWNENLIMKSGVLISPLQNTTTKKSMKQFATDINSEMDLYNYLLKAALVPPTNKLVPVEYKVHSSFANVKKTTTKPFLNNTSTGLASAATIGAGAGAGAGAGVGGAPPSNYRNTTAATTTNNNILNSSTTSSAPYPENFSLSNSHLSPAYSQSQSQPGPGYPTSPIDASFIDRAGTSPQNSFLRESPSSGPYSSLDPNASSGTTPIIGDGTFQNSATTNTNAPTHTRPTFGVSIEEVAQYAGVESVPLVVTRCIQVIEAHGLDLEFIYRTSGNKVAVEQMKREIDQNFANYVNIGNEIDSANVMDAQIHAVASLLKLYFAQLPEPLLTNDHIWQFLDTMKLQDESYKAKKLHHLVYSLPDGAYYTLRAILFHLVKVSAHKQNNKMSANALATVWWPALLHDDSNPEDVECKAKLIEELMVVAPDIFELDPEDE</sequence>
<feature type="region of interest" description="Disordered" evidence="3">
    <location>
        <begin position="359"/>
        <end position="476"/>
    </location>
</feature>
<evidence type="ECO:0000313" key="7">
    <source>
        <dbReference type="Proteomes" id="UP000790833"/>
    </source>
</evidence>
<feature type="compositionally biased region" description="Polar residues" evidence="3">
    <location>
        <begin position="460"/>
        <end position="476"/>
    </location>
</feature>
<reference evidence="6" key="1">
    <citation type="submission" date="2021-03" db="EMBL/GenBank/DDBJ databases">
        <authorList>
            <person name="Palmer J.M."/>
        </authorList>
    </citation>
    <scope>NUCLEOTIDE SEQUENCE</scope>
    <source>
        <strain evidence="6">ARV_011</strain>
    </source>
</reference>
<dbReference type="InterPro" id="IPR000198">
    <property type="entry name" value="RhoGAP_dom"/>
</dbReference>
<dbReference type="PANTHER" id="PTHR23176:SF128">
    <property type="entry name" value="RHO GTPASE-ACTIVATING PROTEIN RGD1"/>
    <property type="match status" value="1"/>
</dbReference>
<dbReference type="GO" id="GO:0005938">
    <property type="term" value="C:cell cortex"/>
    <property type="evidence" value="ECO:0007669"/>
    <property type="project" value="UniProtKB-ARBA"/>
</dbReference>
<dbReference type="SMART" id="SM00324">
    <property type="entry name" value="RhoGAP"/>
    <property type="match status" value="1"/>
</dbReference>
<dbReference type="SUPFAM" id="SSF48350">
    <property type="entry name" value="GTPase activation domain, GAP"/>
    <property type="match status" value="1"/>
</dbReference>
<evidence type="ECO:0000259" key="4">
    <source>
        <dbReference type="PROSITE" id="PS50238"/>
    </source>
</evidence>
<dbReference type="GO" id="GO:0007165">
    <property type="term" value="P:signal transduction"/>
    <property type="evidence" value="ECO:0007669"/>
    <property type="project" value="InterPro"/>
</dbReference>
<dbReference type="InterPro" id="IPR050729">
    <property type="entry name" value="Rho-GAP"/>
</dbReference>
<feature type="domain" description="Rho-GAP" evidence="4">
    <location>
        <begin position="481"/>
        <end position="675"/>
    </location>
</feature>
<comment type="caution">
    <text evidence="6">The sequence shown here is derived from an EMBL/GenBank/DDBJ whole genome shotgun (WGS) entry which is preliminary data.</text>
</comment>
<dbReference type="EMBL" id="JAHMUF010000020">
    <property type="protein sequence ID" value="KAG7192105.1"/>
    <property type="molecule type" value="Genomic_DNA"/>
</dbReference>
<feature type="compositionally biased region" description="Low complexity" evidence="3">
    <location>
        <begin position="359"/>
        <end position="382"/>
    </location>
</feature>
<dbReference type="InterPro" id="IPR008936">
    <property type="entry name" value="Rho_GTPase_activation_prot"/>
</dbReference>
<dbReference type="GO" id="GO:0005096">
    <property type="term" value="F:GTPase activator activity"/>
    <property type="evidence" value="ECO:0007669"/>
    <property type="project" value="UniProtKB-KW"/>
</dbReference>
<feature type="compositionally biased region" description="Polar residues" evidence="3">
    <location>
        <begin position="388"/>
        <end position="406"/>
    </location>
</feature>
<protein>
    <submittedName>
        <fullName evidence="6">Uncharacterized protein</fullName>
    </submittedName>
</protein>
<evidence type="ECO:0000256" key="3">
    <source>
        <dbReference type="SAM" id="MobiDB-lite"/>
    </source>
</evidence>
<dbReference type="GeneID" id="66115841"/>
<dbReference type="AlphaFoldDB" id="A0A9P7V6I4"/>
<dbReference type="InterPro" id="IPR027267">
    <property type="entry name" value="AH/BAR_dom_sf"/>
</dbReference>
<evidence type="ECO:0000313" key="6">
    <source>
        <dbReference type="EMBL" id="KAG7192105.1"/>
    </source>
</evidence>
<dbReference type="GO" id="GO:0005933">
    <property type="term" value="C:cellular bud"/>
    <property type="evidence" value="ECO:0007669"/>
    <property type="project" value="UniProtKB-ARBA"/>
</dbReference>
<feature type="compositionally biased region" description="Polar residues" evidence="3">
    <location>
        <begin position="425"/>
        <end position="453"/>
    </location>
</feature>
<dbReference type="OrthoDB" id="437889at2759"/>
<accession>A0A9P7V6I4</accession>
<dbReference type="Gene3D" id="1.20.1270.60">
    <property type="entry name" value="Arfaptin homology (AH) domain/BAR domain"/>
    <property type="match status" value="1"/>
</dbReference>
<dbReference type="SUPFAM" id="SSF103657">
    <property type="entry name" value="BAR/IMD domain-like"/>
    <property type="match status" value="1"/>
</dbReference>
<dbReference type="Proteomes" id="UP000790833">
    <property type="component" value="Unassembled WGS sequence"/>
</dbReference>
<dbReference type="Gene3D" id="1.10.555.10">
    <property type="entry name" value="Rho GTPase activation protein"/>
    <property type="match status" value="1"/>
</dbReference>
<organism evidence="6 7">
    <name type="scientific">Scheffersomyces spartinae</name>
    <dbReference type="NCBI Taxonomy" id="45513"/>
    <lineage>
        <taxon>Eukaryota</taxon>
        <taxon>Fungi</taxon>
        <taxon>Dikarya</taxon>
        <taxon>Ascomycota</taxon>
        <taxon>Saccharomycotina</taxon>
        <taxon>Pichiomycetes</taxon>
        <taxon>Debaryomycetaceae</taxon>
        <taxon>Scheffersomyces</taxon>
    </lineage>
</organism>
<dbReference type="RefSeq" id="XP_043047656.1">
    <property type="nucleotide sequence ID" value="XM_043193230.1"/>
</dbReference>
<name>A0A9P7V6I4_9ASCO</name>
<dbReference type="Pfam" id="PF00620">
    <property type="entry name" value="RhoGAP"/>
    <property type="match status" value="1"/>
</dbReference>
<evidence type="ECO:0000256" key="1">
    <source>
        <dbReference type="ARBA" id="ARBA00022468"/>
    </source>
</evidence>
<keyword evidence="7" id="KW-1185">Reference proteome</keyword>
<proteinExistence type="predicted"/>
<dbReference type="PROSITE" id="PS51741">
    <property type="entry name" value="F_BAR"/>
    <property type="match status" value="1"/>
</dbReference>
<dbReference type="PANTHER" id="PTHR23176">
    <property type="entry name" value="RHO/RAC/CDC GTPASE-ACTIVATING PROTEIN"/>
    <property type="match status" value="1"/>
</dbReference>
<dbReference type="InterPro" id="IPR001060">
    <property type="entry name" value="FCH_dom"/>
</dbReference>
<evidence type="ECO:0000256" key="2">
    <source>
        <dbReference type="PROSITE-ProRule" id="PRU01077"/>
    </source>
</evidence>